<keyword evidence="2" id="KW-0813">Transport</keyword>
<evidence type="ECO:0000256" key="2">
    <source>
        <dbReference type="ARBA" id="ARBA00022448"/>
    </source>
</evidence>
<gene>
    <name evidence="4" type="primary">VMA4_0</name>
    <name evidence="4" type="ORF">Cantr_07923</name>
</gene>
<dbReference type="STRING" id="5486.A0A367XYS4"/>
<protein>
    <submittedName>
        <fullName evidence="4">V-type proton ATPase subunit E</fullName>
    </submittedName>
</protein>
<accession>A0A367XYS4</accession>
<dbReference type="InterPro" id="IPR038495">
    <property type="entry name" value="ATPase_E_C"/>
</dbReference>
<dbReference type="HAMAP" id="MF_00311">
    <property type="entry name" value="ATP_synth_E_arch"/>
    <property type="match status" value="1"/>
</dbReference>
<dbReference type="PANTHER" id="PTHR45715">
    <property type="entry name" value="ATPASE H+-TRANSPORTING V1 SUBUNIT E1A-RELATED"/>
    <property type="match status" value="1"/>
</dbReference>
<dbReference type="EMBL" id="QLNQ01000027">
    <property type="protein sequence ID" value="RCK58748.1"/>
    <property type="molecule type" value="Genomic_DNA"/>
</dbReference>
<dbReference type="Gene3D" id="6.10.250.1620">
    <property type="match status" value="1"/>
</dbReference>
<name>A0A367XYS4_9ASCO</name>
<dbReference type="Proteomes" id="UP000253472">
    <property type="component" value="Unassembled WGS sequence"/>
</dbReference>
<dbReference type="GO" id="GO:0046961">
    <property type="term" value="F:proton-transporting ATPase activity, rotational mechanism"/>
    <property type="evidence" value="ECO:0007669"/>
    <property type="project" value="InterPro"/>
</dbReference>
<organism evidence="4 5">
    <name type="scientific">Candida viswanathii</name>
    <dbReference type="NCBI Taxonomy" id="5486"/>
    <lineage>
        <taxon>Eukaryota</taxon>
        <taxon>Fungi</taxon>
        <taxon>Dikarya</taxon>
        <taxon>Ascomycota</taxon>
        <taxon>Saccharomycotina</taxon>
        <taxon>Pichiomycetes</taxon>
        <taxon>Debaryomycetaceae</taxon>
        <taxon>Candida/Lodderomyces clade</taxon>
        <taxon>Candida</taxon>
    </lineage>
</organism>
<evidence type="ECO:0000313" key="4">
    <source>
        <dbReference type="EMBL" id="RCK58748.1"/>
    </source>
</evidence>
<keyword evidence="3" id="KW-0406">Ion transport</keyword>
<dbReference type="InterPro" id="IPR002842">
    <property type="entry name" value="ATPase_V1_Esu"/>
</dbReference>
<sequence>MTLSDEQVKSELSKMQAFIEKEAKEKAKEIKLKADEEYEIEKASIVRSETAAIDSTYEQKLKKASLAQQITKSTIGNKTRLRILSTKDEVLQDIFDDAEKELKKITQDKKQYKPVLSGLIEEGLLALLEPKVSIKVREQDVAIAKEAITDAAKNFEDKAKFKVEVTVDDKDYLSKDIAGGVVVVNGTGKIEVDNTLEERLKILSEEALPAIRLELFGPSATRKFFD</sequence>
<dbReference type="AlphaFoldDB" id="A0A367XYS4"/>
<dbReference type="SUPFAM" id="SSF160527">
    <property type="entry name" value="V-type ATPase subunit E-like"/>
    <property type="match status" value="1"/>
</dbReference>
<comment type="similarity">
    <text evidence="1">Belongs to the V-ATPase E subunit family.</text>
</comment>
<dbReference type="OrthoDB" id="10263003at2759"/>
<proteinExistence type="inferred from homology"/>
<reference evidence="4 5" key="1">
    <citation type="submission" date="2018-06" db="EMBL/GenBank/DDBJ databases">
        <title>Whole genome sequencing of Candida tropicalis (genome annotated by CSBL at Korea University).</title>
        <authorList>
            <person name="Ahn J."/>
        </authorList>
    </citation>
    <scope>NUCLEOTIDE SEQUENCE [LARGE SCALE GENOMIC DNA]</scope>
    <source>
        <strain evidence="4 5">ATCC 20962</strain>
    </source>
</reference>
<comment type="caution">
    <text evidence="4">The sequence shown here is derived from an EMBL/GenBank/DDBJ whole genome shotgun (WGS) entry which is preliminary data.</text>
</comment>
<evidence type="ECO:0000256" key="3">
    <source>
        <dbReference type="ARBA" id="ARBA00023065"/>
    </source>
</evidence>
<evidence type="ECO:0000313" key="5">
    <source>
        <dbReference type="Proteomes" id="UP000253472"/>
    </source>
</evidence>
<dbReference type="Gene3D" id="3.30.2320.30">
    <property type="entry name" value="ATP synthase, E subunit, C-terminal"/>
    <property type="match status" value="1"/>
</dbReference>
<evidence type="ECO:0000256" key="1">
    <source>
        <dbReference type="ARBA" id="ARBA00005901"/>
    </source>
</evidence>
<dbReference type="Pfam" id="PF01991">
    <property type="entry name" value="vATP-synt_E"/>
    <property type="match status" value="1"/>
</dbReference>
<keyword evidence="5" id="KW-1185">Reference proteome</keyword>
<dbReference type="GO" id="GO:0033178">
    <property type="term" value="C:proton-transporting two-sector ATPase complex, catalytic domain"/>
    <property type="evidence" value="ECO:0007669"/>
    <property type="project" value="InterPro"/>
</dbReference>